<dbReference type="EMBL" id="BGZL01000002">
    <property type="protein sequence ID" value="GBP99365.1"/>
    <property type="molecule type" value="Genomic_DNA"/>
</dbReference>
<feature type="compositionally biased region" description="Gly residues" evidence="1">
    <location>
        <begin position="27"/>
        <end position="40"/>
    </location>
</feature>
<feature type="compositionally biased region" description="Gly residues" evidence="1">
    <location>
        <begin position="47"/>
        <end position="57"/>
    </location>
</feature>
<dbReference type="Proteomes" id="UP000265354">
    <property type="component" value="Unassembled WGS sequence"/>
</dbReference>
<protein>
    <submittedName>
        <fullName evidence="2">Uncharacterized protein</fullName>
    </submittedName>
</protein>
<feature type="region of interest" description="Disordered" evidence="1">
    <location>
        <begin position="1"/>
        <end position="57"/>
    </location>
</feature>
<comment type="caution">
    <text evidence="2">The sequence shown here is derived from an EMBL/GenBank/DDBJ whole genome shotgun (WGS) entry which is preliminary data.</text>
</comment>
<proteinExistence type="predicted"/>
<reference evidence="2 3" key="1">
    <citation type="submission" date="2018-07" db="EMBL/GenBank/DDBJ databases">
        <title>Whole Genome Shotgun Sequence of Streptomyces spongiicola strain 531S.</title>
        <authorList>
            <person name="Dohra H."/>
            <person name="Kodani S."/>
        </authorList>
    </citation>
    <scope>NUCLEOTIDE SEQUENCE [LARGE SCALE GENOMIC DNA]</scope>
    <source>
        <strain evidence="2 3">531S</strain>
    </source>
</reference>
<dbReference type="AlphaFoldDB" id="A0A388SSF3"/>
<accession>A0A388SSF3</accession>
<evidence type="ECO:0000313" key="2">
    <source>
        <dbReference type="EMBL" id="GBP99365.1"/>
    </source>
</evidence>
<sequence>MRDGCGRTAGLRERRRPVRGLRDGRGGGHGGAGAATGGCRGTAAGTRGLGSRGLGSRGLGNAADPAVCGCRGVPARGRPGYPLAQPRLASAWLRVCDGRMTAEALAASGW</sequence>
<gene>
    <name evidence="2" type="ORF">SSP531S_07600</name>
</gene>
<evidence type="ECO:0000313" key="3">
    <source>
        <dbReference type="Proteomes" id="UP000265354"/>
    </source>
</evidence>
<evidence type="ECO:0000256" key="1">
    <source>
        <dbReference type="SAM" id="MobiDB-lite"/>
    </source>
</evidence>
<organism evidence="2 3">
    <name type="scientific">Streptomyces spongiicola</name>
    <dbReference type="NCBI Taxonomy" id="1690221"/>
    <lineage>
        <taxon>Bacteria</taxon>
        <taxon>Bacillati</taxon>
        <taxon>Actinomycetota</taxon>
        <taxon>Actinomycetes</taxon>
        <taxon>Kitasatosporales</taxon>
        <taxon>Streptomycetaceae</taxon>
        <taxon>Streptomyces</taxon>
    </lineage>
</organism>
<name>A0A388SSF3_9ACTN</name>